<evidence type="ECO:0000313" key="1">
    <source>
        <dbReference type="EMBL" id="KAE9397052.1"/>
    </source>
</evidence>
<feature type="non-terminal residue" evidence="1">
    <location>
        <position position="241"/>
    </location>
</feature>
<dbReference type="EMBL" id="ML769503">
    <property type="protein sequence ID" value="KAE9397052.1"/>
    <property type="molecule type" value="Genomic_DNA"/>
</dbReference>
<evidence type="ECO:0000313" key="2">
    <source>
        <dbReference type="Proteomes" id="UP000799118"/>
    </source>
</evidence>
<organism evidence="1 2">
    <name type="scientific">Gymnopus androsaceus JB14</name>
    <dbReference type="NCBI Taxonomy" id="1447944"/>
    <lineage>
        <taxon>Eukaryota</taxon>
        <taxon>Fungi</taxon>
        <taxon>Dikarya</taxon>
        <taxon>Basidiomycota</taxon>
        <taxon>Agaricomycotina</taxon>
        <taxon>Agaricomycetes</taxon>
        <taxon>Agaricomycetidae</taxon>
        <taxon>Agaricales</taxon>
        <taxon>Marasmiineae</taxon>
        <taxon>Omphalotaceae</taxon>
        <taxon>Gymnopus</taxon>
    </lineage>
</organism>
<accession>A0A6A4HF06</accession>
<protein>
    <submittedName>
        <fullName evidence="1">Uncharacterized protein</fullName>
    </submittedName>
</protein>
<reference evidence="1" key="1">
    <citation type="journal article" date="2019" name="Environ. Microbiol.">
        <title>Fungal ecological strategies reflected in gene transcription - a case study of two litter decomposers.</title>
        <authorList>
            <person name="Barbi F."/>
            <person name="Kohler A."/>
            <person name="Barry K."/>
            <person name="Baskaran P."/>
            <person name="Daum C."/>
            <person name="Fauchery L."/>
            <person name="Ihrmark K."/>
            <person name="Kuo A."/>
            <person name="LaButti K."/>
            <person name="Lipzen A."/>
            <person name="Morin E."/>
            <person name="Grigoriev I.V."/>
            <person name="Henrissat B."/>
            <person name="Lindahl B."/>
            <person name="Martin F."/>
        </authorList>
    </citation>
    <scope>NUCLEOTIDE SEQUENCE</scope>
    <source>
        <strain evidence="1">JB14</strain>
    </source>
</reference>
<gene>
    <name evidence="1" type="ORF">BT96DRAFT_860445</name>
</gene>
<dbReference type="OrthoDB" id="3172239at2759"/>
<dbReference type="Proteomes" id="UP000799118">
    <property type="component" value="Unassembled WGS sequence"/>
</dbReference>
<keyword evidence="2" id="KW-1185">Reference proteome</keyword>
<sequence length="241" mass="27601">MSGSSTPVQNAQLESIDQEIFAHESALRDLRSRRNLLIPISKLPVEVLCTIFMFCVRERAYRWHWLTITHICRLFRIAALNCPALWATPEFAKPNLASEMIERSKMSLLTVEADIATPHILDVVSAGLKEAARLKKIHISTSRLHYMDRIICELDRPAPFLDSLYLNNSFFEPYLLPSDFLADDAPRLSHIELYNCNLRWDSSLFRNLVHLKNHNPVPPAPTLDQFIDVLAGMPQLEVLDL</sequence>
<dbReference type="SUPFAM" id="SSF52047">
    <property type="entry name" value="RNI-like"/>
    <property type="match status" value="1"/>
</dbReference>
<name>A0A6A4HF06_9AGAR</name>
<proteinExistence type="predicted"/>
<dbReference type="AlphaFoldDB" id="A0A6A4HF06"/>